<feature type="region of interest" description="Disordered" evidence="2">
    <location>
        <begin position="1"/>
        <end position="23"/>
    </location>
</feature>
<evidence type="ECO:0000256" key="2">
    <source>
        <dbReference type="SAM" id="MobiDB-lite"/>
    </source>
</evidence>
<evidence type="ECO:0000256" key="1">
    <source>
        <dbReference type="SAM" id="Coils"/>
    </source>
</evidence>
<feature type="compositionally biased region" description="Polar residues" evidence="2">
    <location>
        <begin position="13"/>
        <end position="23"/>
    </location>
</feature>
<feature type="coiled-coil region" evidence="1">
    <location>
        <begin position="30"/>
        <end position="93"/>
    </location>
</feature>
<protein>
    <submittedName>
        <fullName evidence="3">Uncharacterized protein</fullName>
    </submittedName>
</protein>
<feature type="compositionally biased region" description="Basic and acidic residues" evidence="2">
    <location>
        <begin position="1"/>
        <end position="11"/>
    </location>
</feature>
<name>A0A3B4G0L3_9CICH</name>
<keyword evidence="1" id="KW-0175">Coiled coil</keyword>
<dbReference type="STRING" id="303518.ENSPNYP00000016432"/>
<reference evidence="3" key="1">
    <citation type="submission" date="2023-09" db="UniProtKB">
        <authorList>
            <consortium name="Ensembl"/>
        </authorList>
    </citation>
    <scope>IDENTIFICATION</scope>
</reference>
<dbReference type="GeneTree" id="ENSGT00940000177402"/>
<organism evidence="3">
    <name type="scientific">Pundamilia nyererei</name>
    <dbReference type="NCBI Taxonomy" id="303518"/>
    <lineage>
        <taxon>Eukaryota</taxon>
        <taxon>Metazoa</taxon>
        <taxon>Chordata</taxon>
        <taxon>Craniata</taxon>
        <taxon>Vertebrata</taxon>
        <taxon>Euteleostomi</taxon>
        <taxon>Actinopterygii</taxon>
        <taxon>Neopterygii</taxon>
        <taxon>Teleostei</taxon>
        <taxon>Neoteleostei</taxon>
        <taxon>Acanthomorphata</taxon>
        <taxon>Ovalentaria</taxon>
        <taxon>Cichlomorphae</taxon>
        <taxon>Cichliformes</taxon>
        <taxon>Cichlidae</taxon>
        <taxon>African cichlids</taxon>
        <taxon>Pseudocrenilabrinae</taxon>
        <taxon>Haplochromini</taxon>
        <taxon>Pundamilia</taxon>
    </lineage>
</organism>
<sequence length="168" mass="18777">MAPVSVKKECCHQASQTEETGGQTDYKSLFEKAKQKVSELIKEKEALIAASDTKANLSADKNVENDDEIALQVDALVRKLDQRTKETEELRSRVSATPSLIKQFMKAASLFFSFLFPLSLVELRQNVGRLLLSHVPALDLAQVNFECNVIDEILDQFLTNNNSDTTND</sequence>
<accession>A0A3B4G0L3</accession>
<proteinExistence type="predicted"/>
<dbReference type="Ensembl" id="ENSPNYT00000016841.1">
    <property type="protein sequence ID" value="ENSPNYP00000016432.1"/>
    <property type="gene ID" value="ENSPNYG00000012436.1"/>
</dbReference>
<dbReference type="AlphaFoldDB" id="A0A3B4G0L3"/>
<evidence type="ECO:0000313" key="3">
    <source>
        <dbReference type="Ensembl" id="ENSPNYP00000016432.1"/>
    </source>
</evidence>